<accession>A0AA35RBQ8</accession>
<dbReference type="SUPFAM" id="SSF56420">
    <property type="entry name" value="Peptide deformylase"/>
    <property type="match status" value="1"/>
</dbReference>
<dbReference type="AlphaFoldDB" id="A0AA35RBQ8"/>
<organism evidence="5 6">
    <name type="scientific">Geodia barretti</name>
    <name type="common">Barrett's horny sponge</name>
    <dbReference type="NCBI Taxonomy" id="519541"/>
    <lineage>
        <taxon>Eukaryota</taxon>
        <taxon>Metazoa</taxon>
        <taxon>Porifera</taxon>
        <taxon>Demospongiae</taxon>
        <taxon>Heteroscleromorpha</taxon>
        <taxon>Tetractinellida</taxon>
        <taxon>Astrophorina</taxon>
        <taxon>Geodiidae</taxon>
        <taxon>Geodia</taxon>
    </lineage>
</organism>
<comment type="catalytic activity">
    <reaction evidence="3">
        <text>N-terminal N-formyl-L-methionyl-[peptide] + H2O = N-terminal L-methionyl-[peptide] + formate</text>
        <dbReference type="Rhea" id="RHEA:24420"/>
        <dbReference type="Rhea" id="RHEA-COMP:10639"/>
        <dbReference type="Rhea" id="RHEA-COMP:10640"/>
        <dbReference type="ChEBI" id="CHEBI:15377"/>
        <dbReference type="ChEBI" id="CHEBI:15740"/>
        <dbReference type="ChEBI" id="CHEBI:49298"/>
        <dbReference type="ChEBI" id="CHEBI:64731"/>
        <dbReference type="EC" id="3.5.1.88"/>
    </reaction>
</comment>
<dbReference type="CDD" id="cd00487">
    <property type="entry name" value="Pep_deformylase"/>
    <property type="match status" value="1"/>
</dbReference>
<dbReference type="NCBIfam" id="NF001159">
    <property type="entry name" value="PRK00150.1-3"/>
    <property type="match status" value="1"/>
</dbReference>
<name>A0AA35RBQ8_GEOBA</name>
<dbReference type="PANTHER" id="PTHR10458:SF22">
    <property type="entry name" value="PEPTIDE DEFORMYLASE"/>
    <property type="match status" value="1"/>
</dbReference>
<keyword evidence="3" id="KW-0378">Hydrolase</keyword>
<feature type="region of interest" description="Disordered" evidence="4">
    <location>
        <begin position="153"/>
        <end position="177"/>
    </location>
</feature>
<dbReference type="NCBIfam" id="TIGR00079">
    <property type="entry name" value="pept_deformyl"/>
    <property type="match status" value="1"/>
</dbReference>
<evidence type="ECO:0000256" key="3">
    <source>
        <dbReference type="RuleBase" id="RU362111"/>
    </source>
</evidence>
<sequence>MRHVPDPILRQQARRITQIPANMKQYTDDMVETMHSEHGVGLAANQVGGLQKVAVIQLPEWDEALILINPEIIRREGEREVEEGCLSIPGYRGTVKRSERVRARALDLNGKMVRIRADGLLAQALEHETDHLNGILYIDHLVSRDALWKISYERDPEEPAEDDTEVTEPQESEEKPE</sequence>
<dbReference type="EC" id="3.5.1.88" evidence="2 3"/>
<dbReference type="InterPro" id="IPR036821">
    <property type="entry name" value="Peptide_deformylase_sf"/>
</dbReference>
<dbReference type="Proteomes" id="UP001174909">
    <property type="component" value="Unassembled WGS sequence"/>
</dbReference>
<dbReference type="GO" id="GO:0042586">
    <property type="term" value="F:peptide deformylase activity"/>
    <property type="evidence" value="ECO:0007669"/>
    <property type="project" value="UniProtKB-EC"/>
</dbReference>
<dbReference type="Gene3D" id="3.90.45.10">
    <property type="entry name" value="Peptide deformylase"/>
    <property type="match status" value="1"/>
</dbReference>
<keyword evidence="6" id="KW-1185">Reference proteome</keyword>
<dbReference type="Pfam" id="PF01327">
    <property type="entry name" value="Pep_deformylase"/>
    <property type="match status" value="1"/>
</dbReference>
<comment type="function">
    <text evidence="3">Removes the formyl group from the N-terminal Met of newly synthesized proteins.</text>
</comment>
<evidence type="ECO:0000256" key="4">
    <source>
        <dbReference type="SAM" id="MobiDB-lite"/>
    </source>
</evidence>
<dbReference type="GO" id="GO:0006412">
    <property type="term" value="P:translation"/>
    <property type="evidence" value="ECO:0007669"/>
    <property type="project" value="UniProtKB-KW"/>
</dbReference>
<feature type="compositionally biased region" description="Acidic residues" evidence="4">
    <location>
        <begin position="155"/>
        <end position="171"/>
    </location>
</feature>
<gene>
    <name evidence="5" type="ORF">GBAR_LOCUS5215</name>
</gene>
<dbReference type="PIRSF" id="PIRSF004749">
    <property type="entry name" value="Pep_def"/>
    <property type="match status" value="1"/>
</dbReference>
<dbReference type="GO" id="GO:0046872">
    <property type="term" value="F:metal ion binding"/>
    <property type="evidence" value="ECO:0007669"/>
    <property type="project" value="UniProtKB-KW"/>
</dbReference>
<evidence type="ECO:0000256" key="2">
    <source>
        <dbReference type="ARBA" id="ARBA00012175"/>
    </source>
</evidence>
<keyword evidence="3" id="KW-0648">Protein biosynthesis</keyword>
<dbReference type="EMBL" id="CASHTH010000776">
    <property type="protein sequence ID" value="CAI8007461.1"/>
    <property type="molecule type" value="Genomic_DNA"/>
</dbReference>
<reference evidence="5" key="1">
    <citation type="submission" date="2023-03" db="EMBL/GenBank/DDBJ databases">
        <authorList>
            <person name="Steffen K."/>
            <person name="Cardenas P."/>
        </authorList>
    </citation>
    <scope>NUCLEOTIDE SEQUENCE</scope>
</reference>
<evidence type="ECO:0000313" key="5">
    <source>
        <dbReference type="EMBL" id="CAI8007461.1"/>
    </source>
</evidence>
<keyword evidence="3" id="KW-0479">Metal-binding</keyword>
<dbReference type="InterPro" id="IPR023635">
    <property type="entry name" value="Peptide_deformylase"/>
</dbReference>
<evidence type="ECO:0000256" key="1">
    <source>
        <dbReference type="ARBA" id="ARBA00010759"/>
    </source>
</evidence>
<dbReference type="HAMAP" id="MF_00163">
    <property type="entry name" value="Pep_deformylase"/>
    <property type="match status" value="1"/>
</dbReference>
<comment type="similarity">
    <text evidence="1 3">Belongs to the polypeptide deformylase family.</text>
</comment>
<protein>
    <recommendedName>
        <fullName evidence="2 3">Peptide deformylase</fullName>
        <ecNumber evidence="2 3">3.5.1.88</ecNumber>
    </recommendedName>
</protein>
<proteinExistence type="inferred from homology"/>
<dbReference type="PRINTS" id="PR01576">
    <property type="entry name" value="PDEFORMYLASE"/>
</dbReference>
<comment type="caution">
    <text evidence="5">The sequence shown here is derived from an EMBL/GenBank/DDBJ whole genome shotgun (WGS) entry which is preliminary data.</text>
</comment>
<dbReference type="PANTHER" id="PTHR10458">
    <property type="entry name" value="PEPTIDE DEFORMYLASE"/>
    <property type="match status" value="1"/>
</dbReference>
<evidence type="ECO:0000313" key="6">
    <source>
        <dbReference type="Proteomes" id="UP001174909"/>
    </source>
</evidence>